<feature type="region of interest" description="Disordered" evidence="1">
    <location>
        <begin position="1"/>
        <end position="41"/>
    </location>
</feature>
<dbReference type="InterPro" id="IPR046522">
    <property type="entry name" value="DUF6699"/>
</dbReference>
<feature type="region of interest" description="Disordered" evidence="1">
    <location>
        <begin position="467"/>
        <end position="518"/>
    </location>
</feature>
<dbReference type="OrthoDB" id="3352225at2759"/>
<reference evidence="3 4" key="1">
    <citation type="journal article" date="2020" name="ISME J.">
        <title>Uncovering the hidden diversity of litter-decomposition mechanisms in mushroom-forming fungi.</title>
        <authorList>
            <person name="Floudas D."/>
            <person name="Bentzer J."/>
            <person name="Ahren D."/>
            <person name="Johansson T."/>
            <person name="Persson P."/>
            <person name="Tunlid A."/>
        </authorList>
    </citation>
    <scope>NUCLEOTIDE SEQUENCE [LARGE SCALE GENOMIC DNA]</scope>
    <source>
        <strain evidence="3 4">CBS 406.79</strain>
    </source>
</reference>
<keyword evidence="4" id="KW-1185">Reference proteome</keyword>
<feature type="compositionally biased region" description="Basic and acidic residues" evidence="1">
    <location>
        <begin position="467"/>
        <end position="488"/>
    </location>
</feature>
<evidence type="ECO:0000256" key="1">
    <source>
        <dbReference type="SAM" id="MobiDB-lite"/>
    </source>
</evidence>
<accession>A0A8H5GMC7</accession>
<evidence type="ECO:0000313" key="3">
    <source>
        <dbReference type="EMBL" id="KAF5367651.1"/>
    </source>
</evidence>
<dbReference type="Pfam" id="PF20415">
    <property type="entry name" value="DUF6699"/>
    <property type="match status" value="1"/>
</dbReference>
<evidence type="ECO:0000313" key="4">
    <source>
        <dbReference type="Proteomes" id="UP000518752"/>
    </source>
</evidence>
<gene>
    <name evidence="3" type="ORF">D9757_010986</name>
</gene>
<sequence>MMASEMFIPPLGTPQSPRNPPVLPTTGNATPPAWATNPATPGQYPPSAIMFNSPMPAGTPYIPHYTTPAASTYSALPGGTPYSSAPVLPHGYAVDYSGYPNFAPTPSFGTVPLGRPQGGHGAWPHQQPSPWQAAGAFQTGTPWHPMTAPLPNGPLPPQMGGGMHHPQAWGAPPMGAPPMLHPGGFPPQMMGGGGAWPGMGGPGMGGGMGGGAWDMGGMAAALDPTPAPLARAVGVQGDRMDLIDEFSAGPHYGAVLEPFLTHVLGVVPKLNPLIRPAPMEPGDAEHDYLKWNMLWASNMVQRSSDNTQTSWSNGRKNPATFPRITSMRLLPNILPFTIDVFARDPDVGITCGDLIDAISDSMRKHAGQADFDSLSASRKKTVSEAYRHNRSRAHGVPGGALGEGLRRLDFLGTDTMFGGVRADTDAVRRVCGELLPCTWILDCTTRYPMTREEIAAHNAREEALRLEAETREHGRMEEERRREEDREARRRSRRSSRAPSVMTVTDDDDDRSTVTGGR</sequence>
<comment type="caution">
    <text evidence="3">The sequence shown here is derived from an EMBL/GenBank/DDBJ whole genome shotgun (WGS) entry which is preliminary data.</text>
</comment>
<dbReference type="AlphaFoldDB" id="A0A8H5GMC7"/>
<organism evidence="3 4">
    <name type="scientific">Collybiopsis confluens</name>
    <dbReference type="NCBI Taxonomy" id="2823264"/>
    <lineage>
        <taxon>Eukaryota</taxon>
        <taxon>Fungi</taxon>
        <taxon>Dikarya</taxon>
        <taxon>Basidiomycota</taxon>
        <taxon>Agaricomycotina</taxon>
        <taxon>Agaricomycetes</taxon>
        <taxon>Agaricomycetidae</taxon>
        <taxon>Agaricales</taxon>
        <taxon>Marasmiineae</taxon>
        <taxon>Omphalotaceae</taxon>
        <taxon>Collybiopsis</taxon>
    </lineage>
</organism>
<dbReference type="EMBL" id="JAACJN010000141">
    <property type="protein sequence ID" value="KAF5367651.1"/>
    <property type="molecule type" value="Genomic_DNA"/>
</dbReference>
<feature type="compositionally biased region" description="Low complexity" evidence="1">
    <location>
        <begin position="24"/>
        <end position="41"/>
    </location>
</feature>
<proteinExistence type="predicted"/>
<feature type="domain" description="DUF6699" evidence="2">
    <location>
        <begin position="289"/>
        <end position="422"/>
    </location>
</feature>
<evidence type="ECO:0000259" key="2">
    <source>
        <dbReference type="Pfam" id="PF20415"/>
    </source>
</evidence>
<dbReference type="Proteomes" id="UP000518752">
    <property type="component" value="Unassembled WGS sequence"/>
</dbReference>
<name>A0A8H5GMC7_9AGAR</name>
<protein>
    <recommendedName>
        <fullName evidence="2">DUF6699 domain-containing protein</fullName>
    </recommendedName>
</protein>